<keyword evidence="1" id="KW-0732">Signal</keyword>
<evidence type="ECO:0000313" key="2">
    <source>
        <dbReference type="EMBL" id="SDL19948.1"/>
    </source>
</evidence>
<dbReference type="EMBL" id="FNGS01000001">
    <property type="protein sequence ID" value="SDL19948.1"/>
    <property type="molecule type" value="Genomic_DNA"/>
</dbReference>
<organism evidence="2 3">
    <name type="scientific">Siphonobacter aquaeclarae</name>
    <dbReference type="NCBI Taxonomy" id="563176"/>
    <lineage>
        <taxon>Bacteria</taxon>
        <taxon>Pseudomonadati</taxon>
        <taxon>Bacteroidota</taxon>
        <taxon>Cytophagia</taxon>
        <taxon>Cytophagales</taxon>
        <taxon>Cytophagaceae</taxon>
        <taxon>Siphonobacter</taxon>
    </lineage>
</organism>
<dbReference type="OrthoDB" id="9805017at2"/>
<name>A0A1G9I3X9_9BACT</name>
<evidence type="ECO:0000256" key="1">
    <source>
        <dbReference type="SAM" id="SignalP"/>
    </source>
</evidence>
<feature type="chain" id="PRO_5011667153" evidence="1">
    <location>
        <begin position="36"/>
        <end position="1274"/>
    </location>
</feature>
<dbReference type="Proteomes" id="UP000198901">
    <property type="component" value="Unassembled WGS sequence"/>
</dbReference>
<sequence length="1274" mass="133498">MLEKIPRFPGKKQRLNSIAASMLLSLLTAASPVLAQDTAVVPANDNTKVAWVNGGAFTGTVTATASGWTNLANVTDNNTANYGLVAYSGNGTQTTPTVSVSNGQTYNTTAFTGYRIGIVATRTKNTLATWNFLGTNQIRVSTYKSGALVEQADLDWGTSASNTVDADVGFYAHKPFDEVRVTLVSSVAGISPAGEQRLKNIYLQRYTRGAGGTSGDQATCNAQVPVTGRALTAQGVSVGIGVPPYIVPALPNMIEAMEDTDPSTHAVFPMITTLFAAGTRYEGSVKDEAVVYPAGTFAGFKLTVGAGFGTNAADVRVLTLLRNGVEVASSSTVGLAGAAILSSDGSTTIGMIAPVEFDEIKYSITTLLSPTPGINAVEVYYPVVQRFCDTPITCVVPPTPIWLKKGIQGGPTNYPVWVKPTFPVSIGTLNGSIKDIDNVIDNDPNNYAEISQLVAAVTDYGISVTSQQTGNYPAGTFAGFEIQDVNLGSGSVAIRHIVKFYKDGVATADSYDDGGSLASAKFLANSGRYLVGMRTTQDFDEIRISIQSAGSVGVYTTRVYNAIIEPFCKATVAAACNKQTRLDRNIFPVYIDGENTGTDGNSIGTLNNYFENLNNIIDTDPTNYATLHTAVSATSNVSVGIQDGSKGIPGANYELYPAGTFAGFDVSFPTIIGGGFLNNVEVSLLGPDGTVLSTQNLSGSLVSIQSSLASGGINRQIIGFVADQPFSGVKFSASKAASVNWGEIRVYSAVIQKFCPSPAIACDHLDTLASPEHPVYINGKNTGVFAVFDGNSSIQNSQDAIDASTSSYASLQLGVTAGSQLGFSVANGYDSYPAETYVGFDVSTQSWFEANGLYQTKIELYNNGVLVQTSTGDQLGAGISSDLVTGGWKRMVIGTVGRVEFDEARLLVQRVAGASIGEIRIHNFVVRGFNPVTAAACAVEIECNKTYPLTDGTTTGAIPAVIEFEHTGYSGGAAAGYGIDNVWNVVSASTTDYATIHSAANGLSTGSISVAAPGKVFPAGTYAGFTVKKEPFIIAGGLFVGVTVTTYLNGVQQETKSDASLADFSLLTQWFGTPTDFYNPGFKTTKPFDEVQISIGGAASAVDQTLKVYGAYVDTRESAPQPGDGSTPLVCGPDLTPFLAVSPSEIAGTKPFTARIRVLNLITSGGPTTGEVITVRILKSNFWTFTWDGAATTNSLGALNNSIWTYSGAGAYHTWTTTAVLLKGSSRYIGFTGTFTSGAASGSLPITVQIRFPSGGERNDKNNTDVEIVSYSGL</sequence>
<reference evidence="2 3" key="1">
    <citation type="submission" date="2016-10" db="EMBL/GenBank/DDBJ databases">
        <authorList>
            <person name="de Groot N.N."/>
        </authorList>
    </citation>
    <scope>NUCLEOTIDE SEQUENCE [LARGE SCALE GENOMIC DNA]</scope>
    <source>
        <strain evidence="2 3">DSM 21668</strain>
    </source>
</reference>
<gene>
    <name evidence="2" type="ORF">SAMN04488090_0327</name>
</gene>
<protein>
    <submittedName>
        <fullName evidence="2">Uncharacterized protein</fullName>
    </submittedName>
</protein>
<keyword evidence="3" id="KW-1185">Reference proteome</keyword>
<feature type="signal peptide" evidence="1">
    <location>
        <begin position="1"/>
        <end position="35"/>
    </location>
</feature>
<dbReference type="AlphaFoldDB" id="A0A1G9I3X9"/>
<dbReference type="RefSeq" id="WP_093196851.1">
    <property type="nucleotide sequence ID" value="NZ_FNGS01000001.1"/>
</dbReference>
<dbReference type="STRING" id="563176.SAMN04488090_0327"/>
<accession>A0A1G9I3X9</accession>
<proteinExistence type="predicted"/>
<evidence type="ECO:0000313" key="3">
    <source>
        <dbReference type="Proteomes" id="UP000198901"/>
    </source>
</evidence>